<proteinExistence type="predicted"/>
<accession>A0A3B0ZYF2</accession>
<dbReference type="NCBIfam" id="TIGR00254">
    <property type="entry name" value="GGDEF"/>
    <property type="match status" value="1"/>
</dbReference>
<reference evidence="4" key="1">
    <citation type="submission" date="2018-06" db="EMBL/GenBank/DDBJ databases">
        <authorList>
            <person name="Zhirakovskaya E."/>
        </authorList>
    </citation>
    <scope>NUCLEOTIDE SEQUENCE</scope>
</reference>
<dbReference type="InterPro" id="IPR043128">
    <property type="entry name" value="Rev_trsase/Diguanyl_cyclase"/>
</dbReference>
<dbReference type="EMBL" id="UOFS01000038">
    <property type="protein sequence ID" value="VAW98615.1"/>
    <property type="molecule type" value="Genomic_DNA"/>
</dbReference>
<feature type="domain" description="EAL" evidence="2">
    <location>
        <begin position="421"/>
        <end position="674"/>
    </location>
</feature>
<feature type="domain" description="GGDEF" evidence="3">
    <location>
        <begin position="279"/>
        <end position="412"/>
    </location>
</feature>
<evidence type="ECO:0000259" key="3">
    <source>
        <dbReference type="PROSITE" id="PS50887"/>
    </source>
</evidence>
<name>A0A3B0ZYF2_9ZZZZ</name>
<dbReference type="InterPro" id="IPR001633">
    <property type="entry name" value="EAL_dom"/>
</dbReference>
<protein>
    <submittedName>
        <fullName evidence="4">Diguanylate cyclase/phosphodiesterase (GGDEF &amp; EAL domains) with PAS/PAC sensor(S)</fullName>
    </submittedName>
</protein>
<dbReference type="PROSITE" id="PS50887">
    <property type="entry name" value="GGDEF"/>
    <property type="match status" value="1"/>
</dbReference>
<evidence type="ECO:0000313" key="4">
    <source>
        <dbReference type="EMBL" id="VAW98615.1"/>
    </source>
</evidence>
<dbReference type="SMART" id="SM00052">
    <property type="entry name" value="EAL"/>
    <property type="match status" value="1"/>
</dbReference>
<dbReference type="InterPro" id="IPR035919">
    <property type="entry name" value="EAL_sf"/>
</dbReference>
<keyword evidence="1" id="KW-0812">Transmembrane</keyword>
<dbReference type="AlphaFoldDB" id="A0A3B0ZYF2"/>
<dbReference type="CDD" id="cd01949">
    <property type="entry name" value="GGDEF"/>
    <property type="match status" value="1"/>
</dbReference>
<gene>
    <name evidence="4" type="ORF">MNBD_GAMMA22-1586</name>
</gene>
<dbReference type="SUPFAM" id="SSF141868">
    <property type="entry name" value="EAL domain-like"/>
    <property type="match status" value="1"/>
</dbReference>
<evidence type="ECO:0000256" key="1">
    <source>
        <dbReference type="SAM" id="Phobius"/>
    </source>
</evidence>
<keyword evidence="1" id="KW-0472">Membrane</keyword>
<organism evidence="4">
    <name type="scientific">hydrothermal vent metagenome</name>
    <dbReference type="NCBI Taxonomy" id="652676"/>
    <lineage>
        <taxon>unclassified sequences</taxon>
        <taxon>metagenomes</taxon>
        <taxon>ecological metagenomes</taxon>
    </lineage>
</organism>
<dbReference type="SMART" id="SM00267">
    <property type="entry name" value="GGDEF"/>
    <property type="match status" value="1"/>
</dbReference>
<dbReference type="Pfam" id="PF00563">
    <property type="entry name" value="EAL"/>
    <property type="match status" value="1"/>
</dbReference>
<feature type="transmembrane region" description="Helical" evidence="1">
    <location>
        <begin position="204"/>
        <end position="222"/>
    </location>
</feature>
<dbReference type="PANTHER" id="PTHR44757">
    <property type="entry name" value="DIGUANYLATE CYCLASE DGCP"/>
    <property type="match status" value="1"/>
</dbReference>
<dbReference type="InterPro" id="IPR052155">
    <property type="entry name" value="Biofilm_reg_signaling"/>
</dbReference>
<dbReference type="Pfam" id="PF00990">
    <property type="entry name" value="GGDEF"/>
    <property type="match status" value="1"/>
</dbReference>
<keyword evidence="1" id="KW-1133">Transmembrane helix</keyword>
<feature type="transmembrane region" description="Helical" evidence="1">
    <location>
        <begin position="21"/>
        <end position="42"/>
    </location>
</feature>
<dbReference type="CDD" id="cd01948">
    <property type="entry name" value="EAL"/>
    <property type="match status" value="1"/>
</dbReference>
<dbReference type="InterPro" id="IPR029787">
    <property type="entry name" value="Nucleotide_cyclase"/>
</dbReference>
<dbReference type="FunFam" id="3.30.70.270:FF:000001">
    <property type="entry name" value="Diguanylate cyclase domain protein"/>
    <property type="match status" value="1"/>
</dbReference>
<evidence type="ECO:0000259" key="2">
    <source>
        <dbReference type="PROSITE" id="PS50883"/>
    </source>
</evidence>
<sequence>MKYGTYTTLNSKMSKLLQPSLLFALLIITISAILFGNLYQYLAISDLIINKESENSILSRNFNNQITPEIQKNIININSLSSDSIKLSQNINGLNQSLFSLSNAHQNISITLFNLNGFAIAESRSNNHLLNAIQKSDFKIVINNAVNKSQLISFSNHSNSKFNYSSVYSLIPILNIDKSDVIAVLGIKNNVTNSIEIISNSQRLIMLTVLFGLLFFYLIVIITQSKSNKLLKEQAELRIISEEEIRYHAFHDPLTHLPNRSYFQRILSLVMSQARRNETLIALMFLDLDKFKTINDSYGHNVGDNVLIEAASRIQQCLRECDTVARISGDEFTVILDGISTVDDAELIANRIISSLNKIMKINDLEFTIGVSIGISLYPLSDISLEQLIQDADIAMFTSKRNGRNMFSFFEQEMLLHSKQRLKFEIDLRQAIERKEFILHFQPIIDMKTDEVSSMEALIRWRHPTHGILLPSHFIKLAEENGQIINIGSWVLNEACHQLAIWHLAGFEHLKISVNISIRQIDDKNFHSYVLSTLRKYNLKPNKLELEITESLFLECSHTTLKTLFQLKKIGISIAIDDFGTGYSSLAYLKSFPIDRLKIDQYFIREVTKDDDNAAITQAITSLAHTLRLGVTVEGVETVEQYKLLKSQYCDAMQGFFFSKPLSVKEASELLQSA</sequence>
<dbReference type="Gene3D" id="3.30.70.270">
    <property type="match status" value="1"/>
</dbReference>
<dbReference type="InterPro" id="IPR000160">
    <property type="entry name" value="GGDEF_dom"/>
</dbReference>
<dbReference type="PROSITE" id="PS50883">
    <property type="entry name" value="EAL"/>
    <property type="match status" value="1"/>
</dbReference>
<dbReference type="FunFam" id="3.20.20.450:FF:000001">
    <property type="entry name" value="Cyclic di-GMP phosphodiesterase yahA"/>
    <property type="match status" value="1"/>
</dbReference>
<dbReference type="PANTHER" id="PTHR44757:SF2">
    <property type="entry name" value="BIOFILM ARCHITECTURE MAINTENANCE PROTEIN MBAA"/>
    <property type="match status" value="1"/>
</dbReference>
<dbReference type="Gene3D" id="3.20.20.450">
    <property type="entry name" value="EAL domain"/>
    <property type="match status" value="1"/>
</dbReference>
<dbReference type="SUPFAM" id="SSF55073">
    <property type="entry name" value="Nucleotide cyclase"/>
    <property type="match status" value="1"/>
</dbReference>